<reference evidence="3 4" key="1">
    <citation type="submission" date="2017-06" db="EMBL/GenBank/DDBJ databases">
        <authorList>
            <person name="Kim H.J."/>
            <person name="Triplett B.A."/>
        </authorList>
    </citation>
    <scope>NUCLEOTIDE SEQUENCE [LARGE SCALE GENOMIC DNA]</scope>
    <source>
        <strain evidence="3 4">SCA</strain>
    </source>
</reference>
<name>A0A239GWC7_9FIRM</name>
<dbReference type="EMBL" id="FZOJ01000018">
    <property type="protein sequence ID" value="SNS72364.1"/>
    <property type="molecule type" value="Genomic_DNA"/>
</dbReference>
<dbReference type="Gene3D" id="3.40.50.360">
    <property type="match status" value="1"/>
</dbReference>
<dbReference type="SUPFAM" id="SSF52218">
    <property type="entry name" value="Flavoproteins"/>
    <property type="match status" value="2"/>
</dbReference>
<dbReference type="RefSeq" id="WP_089283966.1">
    <property type="nucleotide sequence ID" value="NZ_FZOJ01000018.1"/>
</dbReference>
<dbReference type="PANTHER" id="PTHR43278:SF2">
    <property type="entry name" value="IRON-SULFUR FLAVOPROTEIN"/>
    <property type="match status" value="1"/>
</dbReference>
<dbReference type="InterPro" id="IPR051796">
    <property type="entry name" value="ISF_SsuE-like"/>
</dbReference>
<keyword evidence="2" id="KW-0288">FMN</keyword>
<keyword evidence="4" id="KW-1185">Reference proteome</keyword>
<evidence type="ECO:0000256" key="1">
    <source>
        <dbReference type="ARBA" id="ARBA00022630"/>
    </source>
</evidence>
<dbReference type="Proteomes" id="UP000198304">
    <property type="component" value="Unassembled WGS sequence"/>
</dbReference>
<gene>
    <name evidence="3" type="ORF">SAMN05446037_101880</name>
</gene>
<proteinExistence type="predicted"/>
<accession>A0A239GWC7</accession>
<evidence type="ECO:0000256" key="2">
    <source>
        <dbReference type="ARBA" id="ARBA00022643"/>
    </source>
</evidence>
<keyword evidence="1" id="KW-0285">Flavoprotein</keyword>
<dbReference type="AlphaFoldDB" id="A0A239GWC7"/>
<protein>
    <submittedName>
        <fullName evidence="3">Multimeric flavodoxin WrbA</fullName>
    </submittedName>
</protein>
<dbReference type="PANTHER" id="PTHR43278">
    <property type="entry name" value="NAD(P)H-DEPENDENT FMN-CONTAINING OXIDOREDUCTASE YWQN-RELATED"/>
    <property type="match status" value="1"/>
</dbReference>
<dbReference type="InterPro" id="IPR029039">
    <property type="entry name" value="Flavoprotein-like_sf"/>
</dbReference>
<evidence type="ECO:0000313" key="4">
    <source>
        <dbReference type="Proteomes" id="UP000198304"/>
    </source>
</evidence>
<dbReference type="OrthoDB" id="9805976at2"/>
<organism evidence="3 4">
    <name type="scientific">Anaerovirgula multivorans</name>
    <dbReference type="NCBI Taxonomy" id="312168"/>
    <lineage>
        <taxon>Bacteria</taxon>
        <taxon>Bacillati</taxon>
        <taxon>Bacillota</taxon>
        <taxon>Clostridia</taxon>
        <taxon>Peptostreptococcales</taxon>
        <taxon>Natronincolaceae</taxon>
        <taxon>Anaerovirgula</taxon>
    </lineage>
</organism>
<evidence type="ECO:0000313" key="3">
    <source>
        <dbReference type="EMBL" id="SNS72364.1"/>
    </source>
</evidence>
<sequence length="406" mass="46985">MKTIFDLREKQDGAVHEAIQNLYDEPLKVVRLDNKSITACIGCWNCWLKTPGRCVMKDQMAESYPAYVNSDAIILLIDTAQGFINYKAKAFLDRTIPHYHPYIKIVDGECHHVARYKCYPDMVFYYDTEGLTTQEEHVIEDYLYRTAYHFQSKAYRIVKDGSLQLRLLESRKAKRQAVAFDSIEPMEKLVIYNGSPRRSGSNSVLILKKVLETLGDRIEIRDLKEGDKWEEWAYSFKSENHVMFFMPLYVHAMPSHVMKFIEKLQVSRGSISFFVQSGFPESSQSHYLEAYFEQLALRLGRTYIGTAIKGGVEGLQVRPAKTQEKIIEPMVKSIANLVCEGSFNTNSICQLARPIRLGKGMEIFFKVLIKIGLVNFFWDQQLKKNDAYEKRFDCPYLFLNKKSTTV</sequence>